<keyword evidence="2" id="KW-1185">Reference proteome</keyword>
<accession>A0AAV5JSJ1</accession>
<evidence type="ECO:0000313" key="1">
    <source>
        <dbReference type="EMBL" id="GKV15391.1"/>
    </source>
</evidence>
<comment type="caution">
    <text evidence="1">The sequence shown here is derived from an EMBL/GenBank/DDBJ whole genome shotgun (WGS) entry which is preliminary data.</text>
</comment>
<dbReference type="AlphaFoldDB" id="A0AAV5JSJ1"/>
<gene>
    <name evidence="1" type="ORF">SLEP1_g26184</name>
</gene>
<evidence type="ECO:0000313" key="2">
    <source>
        <dbReference type="Proteomes" id="UP001054252"/>
    </source>
</evidence>
<organism evidence="1 2">
    <name type="scientific">Rubroshorea leprosula</name>
    <dbReference type="NCBI Taxonomy" id="152421"/>
    <lineage>
        <taxon>Eukaryota</taxon>
        <taxon>Viridiplantae</taxon>
        <taxon>Streptophyta</taxon>
        <taxon>Embryophyta</taxon>
        <taxon>Tracheophyta</taxon>
        <taxon>Spermatophyta</taxon>
        <taxon>Magnoliopsida</taxon>
        <taxon>eudicotyledons</taxon>
        <taxon>Gunneridae</taxon>
        <taxon>Pentapetalae</taxon>
        <taxon>rosids</taxon>
        <taxon>malvids</taxon>
        <taxon>Malvales</taxon>
        <taxon>Dipterocarpaceae</taxon>
        <taxon>Rubroshorea</taxon>
    </lineage>
</organism>
<sequence length="136" mass="15123">MPPLEKLEIGHPPQVGVVYEMNFPQPPPTSVAFSLFSLLVLQSAPQGLQQQGSFEHKANYDFWQHSSVELVDFANRVVPIGLVELVARKSPLDGVDDEDPHFSSYLAEYTCAEVDGHGLQQKQQPPLVYVVFALHP</sequence>
<name>A0AAV5JSJ1_9ROSI</name>
<dbReference type="EMBL" id="BPVZ01000043">
    <property type="protein sequence ID" value="GKV15391.1"/>
    <property type="molecule type" value="Genomic_DNA"/>
</dbReference>
<dbReference type="Proteomes" id="UP001054252">
    <property type="component" value="Unassembled WGS sequence"/>
</dbReference>
<reference evidence="1 2" key="1">
    <citation type="journal article" date="2021" name="Commun. Biol.">
        <title>The genome of Shorea leprosula (Dipterocarpaceae) highlights the ecological relevance of drought in aseasonal tropical rainforests.</title>
        <authorList>
            <person name="Ng K.K.S."/>
            <person name="Kobayashi M.J."/>
            <person name="Fawcett J.A."/>
            <person name="Hatakeyama M."/>
            <person name="Paape T."/>
            <person name="Ng C.H."/>
            <person name="Ang C.C."/>
            <person name="Tnah L.H."/>
            <person name="Lee C.T."/>
            <person name="Nishiyama T."/>
            <person name="Sese J."/>
            <person name="O'Brien M.J."/>
            <person name="Copetti D."/>
            <person name="Mohd Noor M.I."/>
            <person name="Ong R.C."/>
            <person name="Putra M."/>
            <person name="Sireger I.Z."/>
            <person name="Indrioko S."/>
            <person name="Kosugi Y."/>
            <person name="Izuno A."/>
            <person name="Isagi Y."/>
            <person name="Lee S.L."/>
            <person name="Shimizu K.K."/>
        </authorList>
    </citation>
    <scope>NUCLEOTIDE SEQUENCE [LARGE SCALE GENOMIC DNA]</scope>
    <source>
        <strain evidence="1">214</strain>
    </source>
</reference>
<protein>
    <submittedName>
        <fullName evidence="1">Uncharacterized protein</fullName>
    </submittedName>
</protein>
<proteinExistence type="predicted"/>